<dbReference type="PROSITE" id="PS51832">
    <property type="entry name" value="HD_GYP"/>
    <property type="match status" value="1"/>
</dbReference>
<dbReference type="PATRIC" id="fig|1300222.3.peg.4972"/>
<dbReference type="AlphaFoldDB" id="M8DA13"/>
<dbReference type="InterPro" id="IPR006675">
    <property type="entry name" value="HDIG_dom"/>
</dbReference>
<feature type="domain" description="HD-GYP" evidence="1">
    <location>
        <begin position="116"/>
        <end position="312"/>
    </location>
</feature>
<dbReference type="PANTHER" id="PTHR43155:SF2">
    <property type="entry name" value="CYCLIC DI-GMP PHOSPHODIESTERASE PA4108"/>
    <property type="match status" value="1"/>
</dbReference>
<sequence>MEMRLLSIHKCQPGVTLARSVYAENGTILVGAGVSLTQRMINRLINMNITNVYIQDKRTEDIVVEAPVSEETRREAMGLINETFRASHQSPQKWQQMFSDRQFGRQIRQVLATVADELKGKDSAMNLLADACAFDHYIFAHSFNVMLYSTALALKSDFGEREVLDIGVGGILHDIGKMSIPDEILKKPGRLTDDEFQTMKKHTEIGFEMLRRQDDIPLLAAHCAFQHHERINGTGYPRGLKGDEIHPYAQLMAVCDVFDALTTHRVYRPPMLPHEAMELLYTGVETLYAKEYVERLRDTIALYPLGLTVVLNTGESGVVVDYNKGTPSRPIVRILYDESGSPVANPYEYDLSKRLHLMIVSCDGLF</sequence>
<proteinExistence type="predicted"/>
<dbReference type="Pfam" id="PF13487">
    <property type="entry name" value="HD_5"/>
    <property type="match status" value="1"/>
</dbReference>
<dbReference type="InterPro" id="IPR003607">
    <property type="entry name" value="HD/PDEase_dom"/>
</dbReference>
<dbReference type="SUPFAM" id="SSF109604">
    <property type="entry name" value="HD-domain/PDEase-like"/>
    <property type="match status" value="1"/>
</dbReference>
<evidence type="ECO:0000313" key="2">
    <source>
        <dbReference type="EMBL" id="EMT50208.1"/>
    </source>
</evidence>
<dbReference type="SMART" id="SM00471">
    <property type="entry name" value="HDc"/>
    <property type="match status" value="1"/>
</dbReference>
<comment type="caution">
    <text evidence="2">The sequence shown here is derived from an EMBL/GenBank/DDBJ whole genome shotgun (WGS) entry which is preliminary data.</text>
</comment>
<gene>
    <name evidence="2" type="ORF">I532_23689</name>
</gene>
<dbReference type="NCBIfam" id="TIGR00277">
    <property type="entry name" value="HDIG"/>
    <property type="match status" value="1"/>
</dbReference>
<name>M8DA13_9BACL</name>
<dbReference type="EMBL" id="APBN01000019">
    <property type="protein sequence ID" value="EMT50208.1"/>
    <property type="molecule type" value="Genomic_DNA"/>
</dbReference>
<dbReference type="STRING" id="1300222.I532_23689"/>
<dbReference type="CDD" id="cd00077">
    <property type="entry name" value="HDc"/>
    <property type="match status" value="1"/>
</dbReference>
<keyword evidence="3" id="KW-1185">Reference proteome</keyword>
<evidence type="ECO:0000259" key="1">
    <source>
        <dbReference type="PROSITE" id="PS51832"/>
    </source>
</evidence>
<dbReference type="PANTHER" id="PTHR43155">
    <property type="entry name" value="CYCLIC DI-GMP PHOSPHODIESTERASE PA4108-RELATED"/>
    <property type="match status" value="1"/>
</dbReference>
<evidence type="ECO:0000313" key="3">
    <source>
        <dbReference type="Proteomes" id="UP000012081"/>
    </source>
</evidence>
<reference evidence="2 3" key="1">
    <citation type="submission" date="2013-03" db="EMBL/GenBank/DDBJ databases">
        <title>Assembly of a new bacterial strain Brevibacillus borstelensis AK1.</title>
        <authorList>
            <person name="Rajan I."/>
            <person name="PoliReddy D."/>
            <person name="Sugumar T."/>
            <person name="Rathinam K."/>
            <person name="Alqarawi S."/>
            <person name="Khalil A.B."/>
            <person name="Sivakumar N."/>
        </authorList>
    </citation>
    <scope>NUCLEOTIDE SEQUENCE [LARGE SCALE GENOMIC DNA]</scope>
    <source>
        <strain evidence="2 3">AK1</strain>
    </source>
</reference>
<protein>
    <recommendedName>
        <fullName evidence="1">HD-GYP domain-containing protein</fullName>
    </recommendedName>
</protein>
<dbReference type="Proteomes" id="UP000012081">
    <property type="component" value="Unassembled WGS sequence"/>
</dbReference>
<organism evidence="2 3">
    <name type="scientific">Brevibacillus borstelensis AK1</name>
    <dbReference type="NCBI Taxonomy" id="1300222"/>
    <lineage>
        <taxon>Bacteria</taxon>
        <taxon>Bacillati</taxon>
        <taxon>Bacillota</taxon>
        <taxon>Bacilli</taxon>
        <taxon>Bacillales</taxon>
        <taxon>Paenibacillaceae</taxon>
        <taxon>Brevibacillus</taxon>
    </lineage>
</organism>
<accession>M8DA13</accession>
<dbReference type="Gene3D" id="1.10.3210.10">
    <property type="entry name" value="Hypothetical protein af1432"/>
    <property type="match status" value="1"/>
</dbReference>
<dbReference type="InterPro" id="IPR037522">
    <property type="entry name" value="HD_GYP_dom"/>
</dbReference>